<name>A0ACD3B798_9AGAR</name>
<organism evidence="1 2">
    <name type="scientific">Pluteus cervinus</name>
    <dbReference type="NCBI Taxonomy" id="181527"/>
    <lineage>
        <taxon>Eukaryota</taxon>
        <taxon>Fungi</taxon>
        <taxon>Dikarya</taxon>
        <taxon>Basidiomycota</taxon>
        <taxon>Agaricomycotina</taxon>
        <taxon>Agaricomycetes</taxon>
        <taxon>Agaricomycetidae</taxon>
        <taxon>Agaricales</taxon>
        <taxon>Pluteineae</taxon>
        <taxon>Pluteaceae</taxon>
        <taxon>Pluteus</taxon>
    </lineage>
</organism>
<keyword evidence="2" id="KW-1185">Reference proteome</keyword>
<reference evidence="1 2" key="1">
    <citation type="journal article" date="2019" name="Nat. Ecol. Evol.">
        <title>Megaphylogeny resolves global patterns of mushroom evolution.</title>
        <authorList>
            <person name="Varga T."/>
            <person name="Krizsan K."/>
            <person name="Foldi C."/>
            <person name="Dima B."/>
            <person name="Sanchez-Garcia M."/>
            <person name="Sanchez-Ramirez S."/>
            <person name="Szollosi G.J."/>
            <person name="Szarkandi J.G."/>
            <person name="Papp V."/>
            <person name="Albert L."/>
            <person name="Andreopoulos W."/>
            <person name="Angelini C."/>
            <person name="Antonin V."/>
            <person name="Barry K.W."/>
            <person name="Bougher N.L."/>
            <person name="Buchanan P."/>
            <person name="Buyck B."/>
            <person name="Bense V."/>
            <person name="Catcheside P."/>
            <person name="Chovatia M."/>
            <person name="Cooper J."/>
            <person name="Damon W."/>
            <person name="Desjardin D."/>
            <person name="Finy P."/>
            <person name="Geml J."/>
            <person name="Haridas S."/>
            <person name="Hughes K."/>
            <person name="Justo A."/>
            <person name="Karasinski D."/>
            <person name="Kautmanova I."/>
            <person name="Kiss B."/>
            <person name="Kocsube S."/>
            <person name="Kotiranta H."/>
            <person name="LaButti K.M."/>
            <person name="Lechner B.E."/>
            <person name="Liimatainen K."/>
            <person name="Lipzen A."/>
            <person name="Lukacs Z."/>
            <person name="Mihaltcheva S."/>
            <person name="Morgado L.N."/>
            <person name="Niskanen T."/>
            <person name="Noordeloos M.E."/>
            <person name="Ohm R.A."/>
            <person name="Ortiz-Santana B."/>
            <person name="Ovrebo C."/>
            <person name="Racz N."/>
            <person name="Riley R."/>
            <person name="Savchenko A."/>
            <person name="Shiryaev A."/>
            <person name="Soop K."/>
            <person name="Spirin V."/>
            <person name="Szebenyi C."/>
            <person name="Tomsovsky M."/>
            <person name="Tulloss R.E."/>
            <person name="Uehling J."/>
            <person name="Grigoriev I.V."/>
            <person name="Vagvolgyi C."/>
            <person name="Papp T."/>
            <person name="Martin F.M."/>
            <person name="Miettinen O."/>
            <person name="Hibbett D.S."/>
            <person name="Nagy L.G."/>
        </authorList>
    </citation>
    <scope>NUCLEOTIDE SEQUENCE [LARGE SCALE GENOMIC DNA]</scope>
    <source>
        <strain evidence="1 2">NL-1719</strain>
    </source>
</reference>
<gene>
    <name evidence="1" type="ORF">BDN72DRAFT_834202</name>
</gene>
<evidence type="ECO:0000313" key="1">
    <source>
        <dbReference type="EMBL" id="TFK73869.1"/>
    </source>
</evidence>
<protein>
    <submittedName>
        <fullName evidence="1">Uncharacterized protein</fullName>
    </submittedName>
</protein>
<sequence>MQDSCGNIAHPKLPPELECSIFVLAYHSDQRDVRHLLLVAKRVFHWLISIIYNDRTVIFDHRMVPHPPIAAFRKYGHHVRHLYLDAQYHGDHGGMDAILAACPNVFDLGCGNKARLTQEAFNHPIKRLSLMRLSLFQEAHKASPNESLLTNWCSNVTHLSICTDLHSSNCQSLMLFPNLTHFSLFAWNNHSVVPEILRLSPQLQVVVYLWVSDTTTECTKVISGPTSLFQDPRVVEVDYFFPEDWKRSAREDDDIWAMAEREVRRRQSTGKV</sequence>
<dbReference type="EMBL" id="ML208272">
    <property type="protein sequence ID" value="TFK73869.1"/>
    <property type="molecule type" value="Genomic_DNA"/>
</dbReference>
<proteinExistence type="predicted"/>
<accession>A0ACD3B798</accession>
<evidence type="ECO:0000313" key="2">
    <source>
        <dbReference type="Proteomes" id="UP000308600"/>
    </source>
</evidence>
<dbReference type="Proteomes" id="UP000308600">
    <property type="component" value="Unassembled WGS sequence"/>
</dbReference>